<name>A0ABQ3NKD0_STRVG</name>
<keyword evidence="1" id="KW-0812">Transmembrane</keyword>
<evidence type="ECO:0000313" key="2">
    <source>
        <dbReference type="EMBL" id="GHI13236.1"/>
    </source>
</evidence>
<comment type="caution">
    <text evidence="2">The sequence shown here is derived from an EMBL/GenBank/DDBJ whole genome shotgun (WGS) entry which is preliminary data.</text>
</comment>
<dbReference type="EMBL" id="BNDV01000008">
    <property type="protein sequence ID" value="GHI13236.1"/>
    <property type="molecule type" value="Genomic_DNA"/>
</dbReference>
<keyword evidence="1" id="KW-0472">Membrane</keyword>
<organism evidence="2 3">
    <name type="scientific">Streptomyces virginiae</name>
    <name type="common">Streptomyces cinnamonensis</name>
    <dbReference type="NCBI Taxonomy" id="1961"/>
    <lineage>
        <taxon>Bacteria</taxon>
        <taxon>Bacillati</taxon>
        <taxon>Actinomycetota</taxon>
        <taxon>Actinomycetes</taxon>
        <taxon>Kitasatosporales</taxon>
        <taxon>Streptomycetaceae</taxon>
        <taxon>Streptomyces</taxon>
    </lineage>
</organism>
<protein>
    <submittedName>
        <fullName evidence="2">Uncharacterized protein</fullName>
    </submittedName>
</protein>
<feature type="transmembrane region" description="Helical" evidence="1">
    <location>
        <begin position="31"/>
        <end position="51"/>
    </location>
</feature>
<gene>
    <name evidence="2" type="ORF">Scinn_26990</name>
</gene>
<keyword evidence="1" id="KW-1133">Transmembrane helix</keyword>
<sequence>MPTLISRKLKPQITERIANRTRQSRRPRRRLVVVVVAVVAAVVVAAGSVAGEEVERVGRGAAGALIPLTVLVSTS</sequence>
<evidence type="ECO:0000256" key="1">
    <source>
        <dbReference type="SAM" id="Phobius"/>
    </source>
</evidence>
<dbReference type="Proteomes" id="UP000660554">
    <property type="component" value="Unassembled WGS sequence"/>
</dbReference>
<reference evidence="3" key="1">
    <citation type="submission" date="2020-09" db="EMBL/GenBank/DDBJ databases">
        <title>Whole genome shotgun sequence of Streptomyces cinnamonensis NBRC 15873.</title>
        <authorList>
            <person name="Komaki H."/>
            <person name="Tamura T."/>
        </authorList>
    </citation>
    <scope>NUCLEOTIDE SEQUENCE [LARGE SCALE GENOMIC DNA]</scope>
    <source>
        <strain evidence="3">NBRC 15873</strain>
    </source>
</reference>
<evidence type="ECO:0000313" key="3">
    <source>
        <dbReference type="Proteomes" id="UP000660554"/>
    </source>
</evidence>
<accession>A0ABQ3NKD0</accession>
<proteinExistence type="predicted"/>
<keyword evidence="3" id="KW-1185">Reference proteome</keyword>